<evidence type="ECO:0000256" key="7">
    <source>
        <dbReference type="ARBA" id="ARBA00022989"/>
    </source>
</evidence>
<comment type="function">
    <text evidence="10">Involved in protein export. Participates in an early event of protein translocation.</text>
</comment>
<dbReference type="GO" id="GO:0043952">
    <property type="term" value="P:protein transport by the Sec complex"/>
    <property type="evidence" value="ECO:0007669"/>
    <property type="project" value="TreeGrafter"/>
</dbReference>
<evidence type="ECO:0000256" key="3">
    <source>
        <dbReference type="ARBA" id="ARBA00022448"/>
    </source>
</evidence>
<evidence type="ECO:0000256" key="6">
    <source>
        <dbReference type="ARBA" id="ARBA00022927"/>
    </source>
</evidence>
<evidence type="ECO:0000313" key="11">
    <source>
        <dbReference type="EMBL" id="PWI57873.1"/>
    </source>
</evidence>
<dbReference type="InterPro" id="IPR004692">
    <property type="entry name" value="SecG"/>
</dbReference>
<organism evidence="11 12">
    <name type="scientific">Sulfoacidibacillus thermotolerans</name>
    <name type="common">Acidibacillus sulfuroxidans</name>
    <dbReference type="NCBI Taxonomy" id="1765684"/>
    <lineage>
        <taxon>Bacteria</taxon>
        <taxon>Bacillati</taxon>
        <taxon>Bacillota</taxon>
        <taxon>Bacilli</taxon>
        <taxon>Bacillales</taxon>
        <taxon>Alicyclobacillaceae</taxon>
        <taxon>Sulfoacidibacillus</taxon>
    </lineage>
</organism>
<dbReference type="GO" id="GO:0009306">
    <property type="term" value="P:protein secretion"/>
    <property type="evidence" value="ECO:0007669"/>
    <property type="project" value="UniProtKB-UniRule"/>
</dbReference>
<keyword evidence="12" id="KW-1185">Reference proteome</keyword>
<dbReference type="NCBIfam" id="TIGR00810">
    <property type="entry name" value="secG"/>
    <property type="match status" value="1"/>
</dbReference>
<reference evidence="11 12" key="1">
    <citation type="submission" date="2016-11" db="EMBL/GenBank/DDBJ databases">
        <title>Comparative genomics of Acidibacillus ferroxidans species.</title>
        <authorList>
            <person name="Oliveira G."/>
            <person name="Nunes G."/>
            <person name="Oliveira R."/>
            <person name="Araujo F."/>
            <person name="Salim A."/>
            <person name="Scholte L."/>
            <person name="Morais D."/>
            <person name="Nancucheo I."/>
            <person name="Johnson D.B."/>
            <person name="Grail B."/>
            <person name="Bittencourt J."/>
            <person name="Valadares R."/>
        </authorList>
    </citation>
    <scope>NUCLEOTIDE SEQUENCE [LARGE SCALE GENOMIC DNA]</scope>
    <source>
        <strain evidence="11 12">Y002</strain>
    </source>
</reference>
<dbReference type="EMBL" id="MPDK01000008">
    <property type="protein sequence ID" value="PWI57873.1"/>
    <property type="molecule type" value="Genomic_DNA"/>
</dbReference>
<evidence type="ECO:0000256" key="2">
    <source>
        <dbReference type="ARBA" id="ARBA00008445"/>
    </source>
</evidence>
<keyword evidence="9 10" id="KW-0472">Membrane</keyword>
<keyword evidence="8 10" id="KW-0811">Translocation</keyword>
<sequence length="77" mass="8210">MLSVAKILLVIISVVLVTVVLLQSGRSAGLGAITGGGNEVGASRRNRGTDPMLARITMVVAFLFFVDLIWIAWMVSH</sequence>
<dbReference type="OrthoDB" id="1651166at2"/>
<keyword evidence="4 10" id="KW-1003">Cell membrane</keyword>
<evidence type="ECO:0000256" key="8">
    <source>
        <dbReference type="ARBA" id="ARBA00023010"/>
    </source>
</evidence>
<dbReference type="RefSeq" id="WP_109430412.1">
    <property type="nucleotide sequence ID" value="NZ_MPDK01000008.1"/>
</dbReference>
<accession>A0A2U3D9D4</accession>
<evidence type="ECO:0000313" key="12">
    <source>
        <dbReference type="Proteomes" id="UP000245380"/>
    </source>
</evidence>
<dbReference type="PRINTS" id="PR01651">
    <property type="entry name" value="SECGEXPORT"/>
</dbReference>
<keyword evidence="5 10" id="KW-0812">Transmembrane</keyword>
<comment type="caution">
    <text evidence="10">Lacks conserved residue(s) required for the propagation of feature annotation.</text>
</comment>
<comment type="similarity">
    <text evidence="2 10">Belongs to the SecG family.</text>
</comment>
<evidence type="ECO:0000256" key="4">
    <source>
        <dbReference type="ARBA" id="ARBA00022475"/>
    </source>
</evidence>
<evidence type="ECO:0000256" key="10">
    <source>
        <dbReference type="RuleBase" id="RU365087"/>
    </source>
</evidence>
<evidence type="ECO:0000256" key="5">
    <source>
        <dbReference type="ARBA" id="ARBA00022692"/>
    </source>
</evidence>
<evidence type="ECO:0000256" key="1">
    <source>
        <dbReference type="ARBA" id="ARBA00004651"/>
    </source>
</evidence>
<dbReference type="GO" id="GO:0015450">
    <property type="term" value="F:protein-transporting ATPase activity"/>
    <property type="evidence" value="ECO:0007669"/>
    <property type="project" value="UniProtKB-UniRule"/>
</dbReference>
<dbReference type="AlphaFoldDB" id="A0A2U3D9D4"/>
<feature type="transmembrane region" description="Helical" evidence="10">
    <location>
        <begin position="53"/>
        <end position="75"/>
    </location>
</feature>
<gene>
    <name evidence="11" type="ORF">BM613_06760</name>
</gene>
<dbReference type="PANTHER" id="PTHR34182:SF1">
    <property type="entry name" value="PROTEIN-EXPORT MEMBRANE PROTEIN SECG"/>
    <property type="match status" value="1"/>
</dbReference>
<name>A0A2U3D9D4_SULT2</name>
<comment type="subcellular location">
    <subcellularLocation>
        <location evidence="1 10">Cell membrane</location>
        <topology evidence="1 10">Multi-pass membrane protein</topology>
    </subcellularLocation>
</comment>
<dbReference type="PANTHER" id="PTHR34182">
    <property type="entry name" value="PROTEIN-EXPORT MEMBRANE PROTEIN SECG"/>
    <property type="match status" value="1"/>
</dbReference>
<evidence type="ECO:0000256" key="9">
    <source>
        <dbReference type="ARBA" id="ARBA00023136"/>
    </source>
</evidence>
<keyword evidence="6 10" id="KW-0653">Protein transport</keyword>
<dbReference type="GO" id="GO:0065002">
    <property type="term" value="P:intracellular protein transmembrane transport"/>
    <property type="evidence" value="ECO:0007669"/>
    <property type="project" value="TreeGrafter"/>
</dbReference>
<dbReference type="Proteomes" id="UP000245380">
    <property type="component" value="Unassembled WGS sequence"/>
</dbReference>
<protein>
    <recommendedName>
        <fullName evidence="10">Protein-export membrane protein SecG</fullName>
    </recommendedName>
</protein>
<keyword evidence="7 10" id="KW-1133">Transmembrane helix</keyword>
<dbReference type="GO" id="GO:0005886">
    <property type="term" value="C:plasma membrane"/>
    <property type="evidence" value="ECO:0007669"/>
    <property type="project" value="UniProtKB-SubCell"/>
</dbReference>
<dbReference type="Pfam" id="PF03840">
    <property type="entry name" value="SecG"/>
    <property type="match status" value="1"/>
</dbReference>
<comment type="caution">
    <text evidence="11">The sequence shown here is derived from an EMBL/GenBank/DDBJ whole genome shotgun (WGS) entry which is preliminary data.</text>
</comment>
<proteinExistence type="inferred from homology"/>
<keyword evidence="3 10" id="KW-0813">Transport</keyword>